<keyword evidence="6" id="KW-1185">Reference proteome</keyword>
<dbReference type="EMBL" id="JAHLQO010000003">
    <property type="protein sequence ID" value="MBU5668978.1"/>
    <property type="molecule type" value="Genomic_DNA"/>
</dbReference>
<protein>
    <recommendedName>
        <fullName evidence="3">Peptide methionine sulfoxide reductase MsrA</fullName>
        <shortName evidence="3">Protein-methionine-S-oxide reductase</shortName>
        <ecNumber evidence="3">1.8.4.11</ecNumber>
    </recommendedName>
    <alternativeName>
        <fullName evidence="3">Peptide-methionine (S)-S-oxide reductase</fullName>
        <shortName evidence="3">Peptide Met(O) reductase</shortName>
    </alternativeName>
</protein>
<evidence type="ECO:0000256" key="2">
    <source>
        <dbReference type="ARBA" id="ARBA00048782"/>
    </source>
</evidence>
<keyword evidence="3 5" id="KW-0560">Oxidoreductase</keyword>
<dbReference type="InterPro" id="IPR050162">
    <property type="entry name" value="MsrA_MetSO_reductase"/>
</dbReference>
<comment type="caution">
    <text evidence="5">The sequence shown here is derived from an EMBL/GenBank/DDBJ whole genome shotgun (WGS) entry which is preliminary data.</text>
</comment>
<dbReference type="PANTHER" id="PTHR42799">
    <property type="entry name" value="MITOCHONDRIAL PEPTIDE METHIONINE SULFOXIDE REDUCTASE"/>
    <property type="match status" value="1"/>
</dbReference>
<evidence type="ECO:0000256" key="1">
    <source>
        <dbReference type="ARBA" id="ARBA00047806"/>
    </source>
</evidence>
<accession>A0ABS6FFM6</accession>
<dbReference type="NCBIfam" id="TIGR00357">
    <property type="entry name" value="peptide-methionine (R)-S-oxide reductase MsrB"/>
    <property type="match status" value="1"/>
</dbReference>
<evidence type="ECO:0000259" key="4">
    <source>
        <dbReference type="PROSITE" id="PS51790"/>
    </source>
</evidence>
<comment type="similarity">
    <text evidence="3">Belongs to the MsrA Met sulfoxide reductase family.</text>
</comment>
<feature type="active site" evidence="3">
    <location>
        <position position="16"/>
    </location>
</feature>
<evidence type="ECO:0000313" key="6">
    <source>
        <dbReference type="Proteomes" id="UP000783742"/>
    </source>
</evidence>
<comment type="function">
    <text evidence="3">Has an important function as a repair enzyme for proteins that have been inactivated by oxidation. Catalyzes the reversible oxidation-reduction of methionine sulfoxide in proteins to methionine.</text>
</comment>
<dbReference type="InterPro" id="IPR002569">
    <property type="entry name" value="Met_Sox_Rdtase_MsrA_dom"/>
</dbReference>
<dbReference type="PANTHER" id="PTHR42799:SF2">
    <property type="entry name" value="MITOCHONDRIAL PEPTIDE METHIONINE SULFOXIDE REDUCTASE"/>
    <property type="match status" value="1"/>
</dbReference>
<organism evidence="5 6">
    <name type="scientific">Peptoniphilus ovalis</name>
    <dbReference type="NCBI Taxonomy" id="2841503"/>
    <lineage>
        <taxon>Bacteria</taxon>
        <taxon>Bacillati</taxon>
        <taxon>Bacillota</taxon>
        <taxon>Tissierellia</taxon>
        <taxon>Tissierellales</taxon>
        <taxon>Peptoniphilaceae</taxon>
        <taxon>Peptoniphilus</taxon>
    </lineage>
</organism>
<dbReference type="Pfam" id="PF01625">
    <property type="entry name" value="PMSR"/>
    <property type="match status" value="1"/>
</dbReference>
<sequence>MNSNLNIKTIYLAGGCFWGTEYYFQNIKGILKTIVGYANGKTEDTNYEIVASTDHSETVKIYYDFSVISLTEILLHFFRIIDPHSVNRQGNDIGRQYRTGIYWEKNDEKSKEIVEDFIEYQEEKIGNIAVEISEIKNFIKAEDYHQDYLEKNPNGYCHVNLNLIDEPLIDDDRKFIDSNEKKREILNDISYDVMVNSATERPFTSELNDEYRKGIYVDKLSKKPLFVSSDKFDAGCGWPSFSKPIISDDLEEVNDTSYGMRRTEVRSISSDSHLGHVFPDGPRDKGGLRYCINGASLKFIPYEEMDEYGYSDYKIFVK</sequence>
<comment type="catalytic activity">
    <reaction evidence="1 3">
        <text>L-methionyl-[protein] + [thioredoxin]-disulfide + H2O = L-methionyl-(S)-S-oxide-[protein] + [thioredoxin]-dithiol</text>
        <dbReference type="Rhea" id="RHEA:14217"/>
        <dbReference type="Rhea" id="RHEA-COMP:10698"/>
        <dbReference type="Rhea" id="RHEA-COMP:10700"/>
        <dbReference type="Rhea" id="RHEA-COMP:12313"/>
        <dbReference type="Rhea" id="RHEA-COMP:12315"/>
        <dbReference type="ChEBI" id="CHEBI:15377"/>
        <dbReference type="ChEBI" id="CHEBI:16044"/>
        <dbReference type="ChEBI" id="CHEBI:29950"/>
        <dbReference type="ChEBI" id="CHEBI:44120"/>
        <dbReference type="ChEBI" id="CHEBI:50058"/>
        <dbReference type="EC" id="1.8.4.11"/>
    </reaction>
</comment>
<evidence type="ECO:0000256" key="3">
    <source>
        <dbReference type="HAMAP-Rule" id="MF_01401"/>
    </source>
</evidence>
<name>A0ABS6FFM6_9FIRM</name>
<reference evidence="5 6" key="1">
    <citation type="submission" date="2021-06" db="EMBL/GenBank/DDBJ databases">
        <authorList>
            <person name="Sun Q."/>
            <person name="Li D."/>
        </authorList>
    </citation>
    <scope>NUCLEOTIDE SEQUENCE [LARGE SCALE GENOMIC DNA]</scope>
    <source>
        <strain evidence="5 6">MSJ-1</strain>
    </source>
</reference>
<dbReference type="GO" id="GO:0033743">
    <property type="term" value="F:peptide-methionine (R)-S-oxide reductase activity"/>
    <property type="evidence" value="ECO:0007669"/>
    <property type="project" value="UniProtKB-EC"/>
</dbReference>
<evidence type="ECO:0000313" key="5">
    <source>
        <dbReference type="EMBL" id="MBU5668978.1"/>
    </source>
</evidence>
<dbReference type="HAMAP" id="MF_01401">
    <property type="entry name" value="MsrA"/>
    <property type="match status" value="1"/>
</dbReference>
<dbReference type="Pfam" id="PF01641">
    <property type="entry name" value="SelR"/>
    <property type="match status" value="1"/>
</dbReference>
<feature type="domain" description="MsrB" evidence="4">
    <location>
        <begin position="179"/>
        <end position="302"/>
    </location>
</feature>
<dbReference type="RefSeq" id="WP_216548827.1">
    <property type="nucleotide sequence ID" value="NZ_JAHLQO010000003.1"/>
</dbReference>
<dbReference type="NCBIfam" id="TIGR00401">
    <property type="entry name" value="msrA"/>
    <property type="match status" value="1"/>
</dbReference>
<dbReference type="Proteomes" id="UP000783742">
    <property type="component" value="Unassembled WGS sequence"/>
</dbReference>
<proteinExistence type="inferred from homology"/>
<dbReference type="EC" id="1.8.4.11" evidence="3"/>
<comment type="catalytic activity">
    <reaction evidence="2 3">
        <text>[thioredoxin]-disulfide + L-methionine + H2O = L-methionine (S)-S-oxide + [thioredoxin]-dithiol</text>
        <dbReference type="Rhea" id="RHEA:19993"/>
        <dbReference type="Rhea" id="RHEA-COMP:10698"/>
        <dbReference type="Rhea" id="RHEA-COMP:10700"/>
        <dbReference type="ChEBI" id="CHEBI:15377"/>
        <dbReference type="ChEBI" id="CHEBI:29950"/>
        <dbReference type="ChEBI" id="CHEBI:50058"/>
        <dbReference type="ChEBI" id="CHEBI:57844"/>
        <dbReference type="ChEBI" id="CHEBI:58772"/>
        <dbReference type="EC" id="1.8.4.11"/>
    </reaction>
</comment>
<dbReference type="PROSITE" id="PS51790">
    <property type="entry name" value="MSRB"/>
    <property type="match status" value="1"/>
</dbReference>
<gene>
    <name evidence="5" type="primary">msrB</name>
    <name evidence="3" type="synonym">msrA</name>
    <name evidence="5" type="ORF">KQI68_03895</name>
</gene>
<dbReference type="InterPro" id="IPR002579">
    <property type="entry name" value="Met_Sox_Rdtase_MsrB_dom"/>
</dbReference>